<dbReference type="Proteomes" id="UP000184356">
    <property type="component" value="Unassembled WGS sequence"/>
</dbReference>
<dbReference type="GeneID" id="63763838"/>
<keyword evidence="3" id="KW-1185">Reference proteome</keyword>
<feature type="signal peptide" evidence="1">
    <location>
        <begin position="1"/>
        <end position="17"/>
    </location>
</feature>
<evidence type="ECO:0008006" key="4">
    <source>
        <dbReference type="Google" id="ProtNLM"/>
    </source>
</evidence>
<name>A0A1L9T644_9EURO</name>
<dbReference type="RefSeq" id="XP_040698712.1">
    <property type="nucleotide sequence ID" value="XM_040847765.1"/>
</dbReference>
<dbReference type="VEuPathDB" id="FungiDB:ASPSYDRAFT_49060"/>
<gene>
    <name evidence="2" type="ORF">ASPSYDRAFT_49060</name>
</gene>
<keyword evidence="1" id="KW-0732">Signal</keyword>
<accession>A0A1L9T644</accession>
<evidence type="ECO:0000256" key="1">
    <source>
        <dbReference type="SAM" id="SignalP"/>
    </source>
</evidence>
<evidence type="ECO:0000313" key="2">
    <source>
        <dbReference type="EMBL" id="OJJ54906.1"/>
    </source>
</evidence>
<proteinExistence type="predicted"/>
<organism evidence="2 3">
    <name type="scientific">Aspergillus sydowii CBS 593.65</name>
    <dbReference type="NCBI Taxonomy" id="1036612"/>
    <lineage>
        <taxon>Eukaryota</taxon>
        <taxon>Fungi</taxon>
        <taxon>Dikarya</taxon>
        <taxon>Ascomycota</taxon>
        <taxon>Pezizomycotina</taxon>
        <taxon>Eurotiomycetes</taxon>
        <taxon>Eurotiomycetidae</taxon>
        <taxon>Eurotiales</taxon>
        <taxon>Aspergillaceae</taxon>
        <taxon>Aspergillus</taxon>
        <taxon>Aspergillus subgen. Nidulantes</taxon>
    </lineage>
</organism>
<feature type="chain" id="PRO_5013267902" description="AA1-like domain-containing protein" evidence="1">
    <location>
        <begin position="18"/>
        <end position="153"/>
    </location>
</feature>
<dbReference type="OrthoDB" id="5192261at2759"/>
<dbReference type="EMBL" id="KV878593">
    <property type="protein sequence ID" value="OJJ54906.1"/>
    <property type="molecule type" value="Genomic_DNA"/>
</dbReference>
<evidence type="ECO:0000313" key="3">
    <source>
        <dbReference type="Proteomes" id="UP000184356"/>
    </source>
</evidence>
<reference evidence="3" key="1">
    <citation type="journal article" date="2017" name="Genome Biol.">
        <title>Comparative genomics reveals high biological diversity and specific adaptations in the industrially and medically important fungal genus Aspergillus.</title>
        <authorList>
            <person name="de Vries R.P."/>
            <person name="Riley R."/>
            <person name="Wiebenga A."/>
            <person name="Aguilar-Osorio G."/>
            <person name="Amillis S."/>
            <person name="Uchima C.A."/>
            <person name="Anderluh G."/>
            <person name="Asadollahi M."/>
            <person name="Askin M."/>
            <person name="Barry K."/>
            <person name="Battaglia E."/>
            <person name="Bayram O."/>
            <person name="Benocci T."/>
            <person name="Braus-Stromeyer S.A."/>
            <person name="Caldana C."/>
            <person name="Canovas D."/>
            <person name="Cerqueira G.C."/>
            <person name="Chen F."/>
            <person name="Chen W."/>
            <person name="Choi C."/>
            <person name="Clum A."/>
            <person name="Dos Santos R.A."/>
            <person name="Damasio A.R."/>
            <person name="Diallinas G."/>
            <person name="Emri T."/>
            <person name="Fekete E."/>
            <person name="Flipphi M."/>
            <person name="Freyberg S."/>
            <person name="Gallo A."/>
            <person name="Gournas C."/>
            <person name="Habgood R."/>
            <person name="Hainaut M."/>
            <person name="Harispe M.L."/>
            <person name="Henrissat B."/>
            <person name="Hilden K.S."/>
            <person name="Hope R."/>
            <person name="Hossain A."/>
            <person name="Karabika E."/>
            <person name="Karaffa L."/>
            <person name="Karanyi Z."/>
            <person name="Krasevec N."/>
            <person name="Kuo A."/>
            <person name="Kusch H."/>
            <person name="LaButti K."/>
            <person name="Lagendijk E.L."/>
            <person name="Lapidus A."/>
            <person name="Levasseur A."/>
            <person name="Lindquist E."/>
            <person name="Lipzen A."/>
            <person name="Logrieco A.F."/>
            <person name="MacCabe A."/>
            <person name="Maekelae M.R."/>
            <person name="Malavazi I."/>
            <person name="Melin P."/>
            <person name="Meyer V."/>
            <person name="Mielnichuk N."/>
            <person name="Miskei M."/>
            <person name="Molnar A.P."/>
            <person name="Mule G."/>
            <person name="Ngan C.Y."/>
            <person name="Orejas M."/>
            <person name="Orosz E."/>
            <person name="Ouedraogo J.P."/>
            <person name="Overkamp K.M."/>
            <person name="Park H.-S."/>
            <person name="Perrone G."/>
            <person name="Piumi F."/>
            <person name="Punt P.J."/>
            <person name="Ram A.F."/>
            <person name="Ramon A."/>
            <person name="Rauscher S."/>
            <person name="Record E."/>
            <person name="Riano-Pachon D.M."/>
            <person name="Robert V."/>
            <person name="Roehrig J."/>
            <person name="Ruller R."/>
            <person name="Salamov A."/>
            <person name="Salih N.S."/>
            <person name="Samson R.A."/>
            <person name="Sandor E."/>
            <person name="Sanguinetti M."/>
            <person name="Schuetze T."/>
            <person name="Sepcic K."/>
            <person name="Shelest E."/>
            <person name="Sherlock G."/>
            <person name="Sophianopoulou V."/>
            <person name="Squina F.M."/>
            <person name="Sun H."/>
            <person name="Susca A."/>
            <person name="Todd R.B."/>
            <person name="Tsang A."/>
            <person name="Unkles S.E."/>
            <person name="van de Wiele N."/>
            <person name="van Rossen-Uffink D."/>
            <person name="Oliveira J.V."/>
            <person name="Vesth T.C."/>
            <person name="Visser J."/>
            <person name="Yu J.-H."/>
            <person name="Zhou M."/>
            <person name="Andersen M.R."/>
            <person name="Archer D.B."/>
            <person name="Baker S.E."/>
            <person name="Benoit I."/>
            <person name="Brakhage A.A."/>
            <person name="Braus G.H."/>
            <person name="Fischer R."/>
            <person name="Frisvad J.C."/>
            <person name="Goldman G.H."/>
            <person name="Houbraken J."/>
            <person name="Oakley B."/>
            <person name="Pocsi I."/>
            <person name="Scazzocchio C."/>
            <person name="Seiboth B."/>
            <person name="vanKuyk P.A."/>
            <person name="Wortman J."/>
            <person name="Dyer P.S."/>
            <person name="Grigoriev I.V."/>
        </authorList>
    </citation>
    <scope>NUCLEOTIDE SEQUENCE [LARGE SCALE GENOMIC DNA]</scope>
    <source>
        <strain evidence="3">CBS 593.65</strain>
    </source>
</reference>
<dbReference type="AlphaFoldDB" id="A0A1L9T644"/>
<sequence length="153" mass="16188">MLLKPCLPLIAFGGAPALGLTLKRDAPPENDSGAYKVSFHCSHAIYPGGPHGEPNNYSHSTSLELLVPDGSSRLAEECHAPDGKPAVSECIFKDDALDAGSLTVHVYSNPGNCHLDFGYKGESFTAKSDKCGHENGGFEPFASDKTAVCYFDA</sequence>
<protein>
    <recommendedName>
        <fullName evidence="4">AA1-like domain-containing protein</fullName>
    </recommendedName>
</protein>